<dbReference type="CDD" id="cd17316">
    <property type="entry name" value="MFS_SV2_like"/>
    <property type="match status" value="1"/>
</dbReference>
<dbReference type="InterPro" id="IPR005828">
    <property type="entry name" value="MFS_sugar_transport-like"/>
</dbReference>
<feature type="transmembrane region" description="Helical" evidence="6">
    <location>
        <begin position="71"/>
        <end position="91"/>
    </location>
</feature>
<feature type="transmembrane region" description="Helical" evidence="6">
    <location>
        <begin position="364"/>
        <end position="386"/>
    </location>
</feature>
<protein>
    <submittedName>
        <fullName evidence="8">MFS transporter</fullName>
    </submittedName>
</protein>
<sequence>MTQISQAAGPQVVAGSSQVSVDDALDQIGLGPFQWKLLAICGLTWAADAMEVLLMSFALPGIRAEFGLEGASAVPLLTATFLGMFVGAIFWGNLADRIGRRNVFLITVSLGVIFGLSGALAPTVTLLMVARFLTGFAIGGTLPVDYAMMAEFVPTAWRGKFLVYLESFWAVGTIIVAGLAWYLNSVMAPEDAWRWLLGLAALPMLIGLLARFGIPDSPRFLLGRGQDARARAAVDTVARSNGNADALAGIQLAPPLQQARVSAASLFSGSLSKRTILLALVWFGLSLGYYGIFTWLPTYLRAGGMELADVYRTTLLLAFAQLPGYFLAAYLVDAVGRRATVAGFLAVGAVSTYLFLSASGAGSVLATSALLSAALLGAWGSVYAYTPELFPTSVRSTAMGLMSAAARVAGLIAPSLGAMLVTGNLSAALSVFAASFAVAAIAAWSIGTETRGKQLEEVTA</sequence>
<dbReference type="InterPro" id="IPR036259">
    <property type="entry name" value="MFS_trans_sf"/>
</dbReference>
<dbReference type="Proteomes" id="UP000277766">
    <property type="component" value="Unassembled WGS sequence"/>
</dbReference>
<reference evidence="8 9" key="1">
    <citation type="submission" date="2018-12" db="EMBL/GenBank/DDBJ databases">
        <title>Deinococcus radiophilus ATCC 27603 genome sequencing and assembly.</title>
        <authorList>
            <person name="Maclea K.S."/>
            <person name="Maynard C.R."/>
        </authorList>
    </citation>
    <scope>NUCLEOTIDE SEQUENCE [LARGE SCALE GENOMIC DNA]</scope>
    <source>
        <strain evidence="8 9">ATCC 27603</strain>
    </source>
</reference>
<evidence type="ECO:0000256" key="4">
    <source>
        <dbReference type="ARBA" id="ARBA00022989"/>
    </source>
</evidence>
<keyword evidence="3 6" id="KW-0812">Transmembrane</keyword>
<evidence type="ECO:0000256" key="6">
    <source>
        <dbReference type="SAM" id="Phobius"/>
    </source>
</evidence>
<evidence type="ECO:0000256" key="1">
    <source>
        <dbReference type="ARBA" id="ARBA00004141"/>
    </source>
</evidence>
<dbReference type="AlphaFoldDB" id="A0A3S0IJJ8"/>
<keyword evidence="5 6" id="KW-0472">Membrane</keyword>
<dbReference type="PANTHER" id="PTHR23511">
    <property type="entry name" value="SYNAPTIC VESICLE GLYCOPROTEIN 2"/>
    <property type="match status" value="1"/>
</dbReference>
<organism evidence="8 9">
    <name type="scientific">Deinococcus radiophilus</name>
    <dbReference type="NCBI Taxonomy" id="32062"/>
    <lineage>
        <taxon>Bacteria</taxon>
        <taxon>Thermotogati</taxon>
        <taxon>Deinococcota</taxon>
        <taxon>Deinococci</taxon>
        <taxon>Deinococcales</taxon>
        <taxon>Deinococcaceae</taxon>
        <taxon>Deinococcus</taxon>
    </lineage>
</organism>
<proteinExistence type="predicted"/>
<dbReference type="InterPro" id="IPR020846">
    <property type="entry name" value="MFS_dom"/>
</dbReference>
<evidence type="ECO:0000259" key="7">
    <source>
        <dbReference type="PROSITE" id="PS50850"/>
    </source>
</evidence>
<dbReference type="OrthoDB" id="9787026at2"/>
<dbReference type="EMBL" id="RXPE01000027">
    <property type="protein sequence ID" value="RTR25440.1"/>
    <property type="molecule type" value="Genomic_DNA"/>
</dbReference>
<evidence type="ECO:0000256" key="5">
    <source>
        <dbReference type="ARBA" id="ARBA00023136"/>
    </source>
</evidence>
<dbReference type="InterPro" id="IPR005829">
    <property type="entry name" value="Sugar_transporter_CS"/>
</dbReference>
<dbReference type="SUPFAM" id="SSF103473">
    <property type="entry name" value="MFS general substrate transporter"/>
    <property type="match status" value="1"/>
</dbReference>
<comment type="subcellular location">
    <subcellularLocation>
        <location evidence="1">Membrane</location>
        <topology evidence="1">Multi-pass membrane protein</topology>
    </subcellularLocation>
</comment>
<feature type="domain" description="Major facilitator superfamily (MFS) profile" evidence="7">
    <location>
        <begin position="37"/>
        <end position="451"/>
    </location>
</feature>
<feature type="transmembrane region" description="Helical" evidence="6">
    <location>
        <begin position="427"/>
        <end position="446"/>
    </location>
</feature>
<evidence type="ECO:0000256" key="2">
    <source>
        <dbReference type="ARBA" id="ARBA00022448"/>
    </source>
</evidence>
<keyword evidence="9" id="KW-1185">Reference proteome</keyword>
<evidence type="ECO:0000313" key="9">
    <source>
        <dbReference type="Proteomes" id="UP000277766"/>
    </source>
</evidence>
<feature type="transmembrane region" description="Helical" evidence="6">
    <location>
        <begin position="128"/>
        <end position="149"/>
    </location>
</feature>
<feature type="transmembrane region" description="Helical" evidence="6">
    <location>
        <begin position="161"/>
        <end position="183"/>
    </location>
</feature>
<feature type="transmembrane region" description="Helical" evidence="6">
    <location>
        <begin position="37"/>
        <end position="59"/>
    </location>
</feature>
<dbReference type="PANTHER" id="PTHR23511:SF34">
    <property type="entry name" value="SYNAPTIC VESICLE GLYCOPROTEIN 2"/>
    <property type="match status" value="1"/>
</dbReference>
<dbReference type="Gene3D" id="1.20.1250.20">
    <property type="entry name" value="MFS general substrate transporter like domains"/>
    <property type="match status" value="1"/>
</dbReference>
<feature type="transmembrane region" description="Helical" evidence="6">
    <location>
        <begin position="339"/>
        <end position="358"/>
    </location>
</feature>
<feature type="transmembrane region" description="Helical" evidence="6">
    <location>
        <begin position="276"/>
        <end position="298"/>
    </location>
</feature>
<dbReference type="PROSITE" id="PS00216">
    <property type="entry name" value="SUGAR_TRANSPORT_1"/>
    <property type="match status" value="1"/>
</dbReference>
<name>A0A3S0IJJ8_9DEIO</name>
<keyword evidence="2" id="KW-0813">Transport</keyword>
<dbReference type="GO" id="GO:0022857">
    <property type="term" value="F:transmembrane transporter activity"/>
    <property type="evidence" value="ECO:0007669"/>
    <property type="project" value="InterPro"/>
</dbReference>
<feature type="transmembrane region" description="Helical" evidence="6">
    <location>
        <begin position="195"/>
        <end position="214"/>
    </location>
</feature>
<dbReference type="GO" id="GO:0016020">
    <property type="term" value="C:membrane"/>
    <property type="evidence" value="ECO:0007669"/>
    <property type="project" value="UniProtKB-SubCell"/>
</dbReference>
<accession>A0A3S0IJJ8</accession>
<dbReference type="PROSITE" id="PS50850">
    <property type="entry name" value="MFS"/>
    <property type="match status" value="1"/>
</dbReference>
<dbReference type="Pfam" id="PF00083">
    <property type="entry name" value="Sugar_tr"/>
    <property type="match status" value="1"/>
</dbReference>
<keyword evidence="4 6" id="KW-1133">Transmembrane helix</keyword>
<feature type="transmembrane region" description="Helical" evidence="6">
    <location>
        <begin position="310"/>
        <end position="332"/>
    </location>
</feature>
<dbReference type="RefSeq" id="WP_126352768.1">
    <property type="nucleotide sequence ID" value="NZ_CP086380.1"/>
</dbReference>
<feature type="transmembrane region" description="Helical" evidence="6">
    <location>
        <begin position="103"/>
        <end position="122"/>
    </location>
</feature>
<gene>
    <name evidence="8" type="ORF">EJ104_10750</name>
</gene>
<evidence type="ECO:0000256" key="3">
    <source>
        <dbReference type="ARBA" id="ARBA00022692"/>
    </source>
</evidence>
<comment type="caution">
    <text evidence="8">The sequence shown here is derived from an EMBL/GenBank/DDBJ whole genome shotgun (WGS) entry which is preliminary data.</text>
</comment>
<evidence type="ECO:0000313" key="8">
    <source>
        <dbReference type="EMBL" id="RTR25440.1"/>
    </source>
</evidence>
<feature type="transmembrane region" description="Helical" evidence="6">
    <location>
        <begin position="398"/>
        <end position="421"/>
    </location>
</feature>